<gene>
    <name evidence="1" type="ORF">HHK36_000834</name>
</gene>
<dbReference type="EMBL" id="JABCRI010000001">
    <property type="protein sequence ID" value="KAF8412862.1"/>
    <property type="molecule type" value="Genomic_DNA"/>
</dbReference>
<dbReference type="InterPro" id="IPR023213">
    <property type="entry name" value="CAT-like_dom_sf"/>
</dbReference>
<dbReference type="Gene3D" id="3.30.559.10">
    <property type="entry name" value="Chloramphenicol acetyltransferase-like domain"/>
    <property type="match status" value="1"/>
</dbReference>
<dbReference type="Pfam" id="PF02458">
    <property type="entry name" value="Transferase"/>
    <property type="match status" value="1"/>
</dbReference>
<evidence type="ECO:0000313" key="2">
    <source>
        <dbReference type="Proteomes" id="UP000655225"/>
    </source>
</evidence>
<proteinExistence type="predicted"/>
<accession>A0A835DUD4</accession>
<keyword evidence="2" id="KW-1185">Reference proteome</keyword>
<sequence>MSERMSNLIGNAISMAVGVQDLKQSSLSQVANVAHELISEVTNEAHFLDLIDWIEHHRPGLVLAKIQLGLGGPAMVVSSGHELLTTEIDFGFGSPVFGTSYSTITRLEENRGLTLEGPEYSGGKAAGRNWGCGSPEIGDDEARWSLKTLD</sequence>
<organism evidence="1 2">
    <name type="scientific">Tetracentron sinense</name>
    <name type="common">Spur-leaf</name>
    <dbReference type="NCBI Taxonomy" id="13715"/>
    <lineage>
        <taxon>Eukaryota</taxon>
        <taxon>Viridiplantae</taxon>
        <taxon>Streptophyta</taxon>
        <taxon>Embryophyta</taxon>
        <taxon>Tracheophyta</taxon>
        <taxon>Spermatophyta</taxon>
        <taxon>Magnoliopsida</taxon>
        <taxon>Trochodendrales</taxon>
        <taxon>Trochodendraceae</taxon>
        <taxon>Tetracentron</taxon>
    </lineage>
</organism>
<dbReference type="AlphaFoldDB" id="A0A835DUD4"/>
<dbReference type="Proteomes" id="UP000655225">
    <property type="component" value="Unassembled WGS sequence"/>
</dbReference>
<evidence type="ECO:0000313" key="1">
    <source>
        <dbReference type="EMBL" id="KAF8412862.1"/>
    </source>
</evidence>
<name>A0A835DUD4_TETSI</name>
<comment type="caution">
    <text evidence="1">The sequence shown here is derived from an EMBL/GenBank/DDBJ whole genome shotgun (WGS) entry which is preliminary data.</text>
</comment>
<reference evidence="1 2" key="1">
    <citation type="submission" date="2020-04" db="EMBL/GenBank/DDBJ databases">
        <title>Plant Genome Project.</title>
        <authorList>
            <person name="Zhang R.-G."/>
        </authorList>
    </citation>
    <scope>NUCLEOTIDE SEQUENCE [LARGE SCALE GENOMIC DNA]</scope>
    <source>
        <strain evidence="1">YNK0</strain>
        <tissue evidence="1">Leaf</tissue>
    </source>
</reference>
<dbReference type="OrthoDB" id="1862401at2759"/>
<protein>
    <submittedName>
        <fullName evidence="1">Uncharacterized protein</fullName>
    </submittedName>
</protein>